<feature type="region of interest" description="Disordered" evidence="1">
    <location>
        <begin position="54"/>
        <end position="86"/>
    </location>
</feature>
<keyword evidence="3" id="KW-1185">Reference proteome</keyword>
<evidence type="ECO:0000313" key="3">
    <source>
        <dbReference type="Proteomes" id="UP000287033"/>
    </source>
</evidence>
<comment type="caution">
    <text evidence="2">The sequence shown here is derived from an EMBL/GenBank/DDBJ whole genome shotgun (WGS) entry which is preliminary data.</text>
</comment>
<evidence type="ECO:0000256" key="1">
    <source>
        <dbReference type="SAM" id="MobiDB-lite"/>
    </source>
</evidence>
<gene>
    <name evidence="2" type="ORF">chiPu_0009926</name>
</gene>
<dbReference type="Proteomes" id="UP000287033">
    <property type="component" value="Unassembled WGS sequence"/>
</dbReference>
<accession>A0A401SM66</accession>
<dbReference type="STRING" id="137246.A0A401SM66"/>
<dbReference type="AlphaFoldDB" id="A0A401SM66"/>
<name>A0A401SM66_CHIPU</name>
<evidence type="ECO:0000313" key="2">
    <source>
        <dbReference type="EMBL" id="GCC31468.1"/>
    </source>
</evidence>
<organism evidence="2 3">
    <name type="scientific">Chiloscyllium punctatum</name>
    <name type="common">Brownbanded bambooshark</name>
    <name type="synonym">Hemiscyllium punctatum</name>
    <dbReference type="NCBI Taxonomy" id="137246"/>
    <lineage>
        <taxon>Eukaryota</taxon>
        <taxon>Metazoa</taxon>
        <taxon>Chordata</taxon>
        <taxon>Craniata</taxon>
        <taxon>Vertebrata</taxon>
        <taxon>Chondrichthyes</taxon>
        <taxon>Elasmobranchii</taxon>
        <taxon>Galeomorphii</taxon>
        <taxon>Galeoidea</taxon>
        <taxon>Orectolobiformes</taxon>
        <taxon>Hemiscylliidae</taxon>
        <taxon>Chiloscyllium</taxon>
    </lineage>
</organism>
<sequence length="203" mass="21936">MPPKGIKRDGGATSRCDRGGSLHLISSKDKGYTYGNTSLTDIKISQFQAIMTDGDRRQSAQPLGNEDVRVPLTGTSPTDVETDNGDLCSGSSGNIAMENMEPLSGSSFSAQELGAVETTSDPATEQLPYPALAPAVFFCLKQTTRPRSWCLKVVCNPYPFTPPLYPYPISTFEEPALVSRLFDDLSVLNSGFGMANKKHLCYP</sequence>
<dbReference type="OrthoDB" id="8195947at2759"/>
<dbReference type="EMBL" id="BEZZ01000364">
    <property type="protein sequence ID" value="GCC31468.1"/>
    <property type="molecule type" value="Genomic_DNA"/>
</dbReference>
<proteinExistence type="predicted"/>
<reference evidence="2 3" key="1">
    <citation type="journal article" date="2018" name="Nat. Ecol. Evol.">
        <title>Shark genomes provide insights into elasmobranch evolution and the origin of vertebrates.</title>
        <authorList>
            <person name="Hara Y"/>
            <person name="Yamaguchi K"/>
            <person name="Onimaru K"/>
            <person name="Kadota M"/>
            <person name="Koyanagi M"/>
            <person name="Keeley SD"/>
            <person name="Tatsumi K"/>
            <person name="Tanaka K"/>
            <person name="Motone F"/>
            <person name="Kageyama Y"/>
            <person name="Nozu R"/>
            <person name="Adachi N"/>
            <person name="Nishimura O"/>
            <person name="Nakagawa R"/>
            <person name="Tanegashima C"/>
            <person name="Kiyatake I"/>
            <person name="Matsumoto R"/>
            <person name="Murakumo K"/>
            <person name="Nishida K"/>
            <person name="Terakita A"/>
            <person name="Kuratani S"/>
            <person name="Sato K"/>
            <person name="Hyodo S Kuraku.S."/>
        </authorList>
    </citation>
    <scope>NUCLEOTIDE SEQUENCE [LARGE SCALE GENOMIC DNA]</scope>
</reference>
<protein>
    <submittedName>
        <fullName evidence="2">Uncharacterized protein</fullName>
    </submittedName>
</protein>